<feature type="domain" description="Helix-hairpin-helix DNA-binding motif class 1" evidence="3">
    <location>
        <begin position="189"/>
        <end position="208"/>
    </location>
</feature>
<keyword evidence="2" id="KW-0812">Transmembrane</keyword>
<dbReference type="GO" id="GO:0006281">
    <property type="term" value="P:DNA repair"/>
    <property type="evidence" value="ECO:0007669"/>
    <property type="project" value="InterPro"/>
</dbReference>
<dbReference type="GO" id="GO:0015628">
    <property type="term" value="P:protein secretion by the type II secretion system"/>
    <property type="evidence" value="ECO:0007669"/>
    <property type="project" value="TreeGrafter"/>
</dbReference>
<reference evidence="4 5" key="1">
    <citation type="journal article" date="2015" name="Genome Announc.">
        <title>Expanding the biotechnology potential of lactobacilli through comparative genomics of 213 strains and associated genera.</title>
        <authorList>
            <person name="Sun Z."/>
            <person name="Harris H.M."/>
            <person name="McCann A."/>
            <person name="Guo C."/>
            <person name="Argimon S."/>
            <person name="Zhang W."/>
            <person name="Yang X."/>
            <person name="Jeffery I.B."/>
            <person name="Cooney J.C."/>
            <person name="Kagawa T.F."/>
            <person name="Liu W."/>
            <person name="Song Y."/>
            <person name="Salvetti E."/>
            <person name="Wrobel A."/>
            <person name="Rasinkangas P."/>
            <person name="Parkhill J."/>
            <person name="Rea M.C."/>
            <person name="O'Sullivan O."/>
            <person name="Ritari J."/>
            <person name="Douillard F.P."/>
            <person name="Paul Ross R."/>
            <person name="Yang R."/>
            <person name="Briner A.E."/>
            <person name="Felis G.E."/>
            <person name="de Vos W.M."/>
            <person name="Barrangou R."/>
            <person name="Klaenhammer T.R."/>
            <person name="Caufield P.W."/>
            <person name="Cui Y."/>
            <person name="Zhang H."/>
            <person name="O'Toole P.W."/>
        </authorList>
    </citation>
    <scope>NUCLEOTIDE SEQUENCE [LARGE SCALE GENOMIC DNA]</scope>
    <source>
        <strain evidence="4 5">DSM 24302</strain>
    </source>
</reference>
<dbReference type="InterPro" id="IPR004509">
    <property type="entry name" value="Competence_ComEA_HhH"/>
</dbReference>
<evidence type="ECO:0000256" key="1">
    <source>
        <dbReference type="SAM" id="MobiDB-lite"/>
    </source>
</evidence>
<dbReference type="RefSeq" id="WP_054670888.1">
    <property type="nucleotide sequence ID" value="NZ_AYZR01000007.1"/>
</dbReference>
<dbReference type="InterPro" id="IPR003583">
    <property type="entry name" value="Hlx-hairpin-Hlx_DNA-bd_motif"/>
</dbReference>
<organism evidence="4 5">
    <name type="scientific">Lentilactobacillus senioris DSM 24302 = JCM 17472</name>
    <dbReference type="NCBI Taxonomy" id="1423802"/>
    <lineage>
        <taxon>Bacteria</taxon>
        <taxon>Bacillati</taxon>
        <taxon>Bacillota</taxon>
        <taxon>Bacilli</taxon>
        <taxon>Lactobacillales</taxon>
        <taxon>Lactobacillaceae</taxon>
        <taxon>Lentilactobacillus</taxon>
    </lineage>
</organism>
<feature type="compositionally biased region" description="Low complexity" evidence="1">
    <location>
        <begin position="155"/>
        <end position="178"/>
    </location>
</feature>
<feature type="domain" description="Helix-hairpin-helix DNA-binding motif class 1" evidence="3">
    <location>
        <begin position="219"/>
        <end position="238"/>
    </location>
</feature>
<evidence type="ECO:0000313" key="4">
    <source>
        <dbReference type="EMBL" id="KRM94042.1"/>
    </source>
</evidence>
<proteinExistence type="predicted"/>
<evidence type="ECO:0000313" key="5">
    <source>
        <dbReference type="Proteomes" id="UP000051256"/>
    </source>
</evidence>
<gene>
    <name evidence="4" type="ORF">FC56_GL000022</name>
</gene>
<protein>
    <submittedName>
        <fullName evidence="4">ComEA protein</fullName>
    </submittedName>
</protein>
<accession>A0A0R2CS01</accession>
<evidence type="ECO:0000256" key="2">
    <source>
        <dbReference type="SAM" id="Phobius"/>
    </source>
</evidence>
<name>A0A0R2CS01_9LACO</name>
<dbReference type="InterPro" id="IPR010994">
    <property type="entry name" value="RuvA_2-like"/>
</dbReference>
<feature type="compositionally biased region" description="Polar residues" evidence="1">
    <location>
        <begin position="41"/>
        <end position="51"/>
    </location>
</feature>
<dbReference type="AlphaFoldDB" id="A0A0R2CS01"/>
<dbReference type="Gene3D" id="3.10.560.10">
    <property type="entry name" value="Outer membrane lipoprotein wza domain like"/>
    <property type="match status" value="1"/>
</dbReference>
<dbReference type="InterPro" id="IPR019554">
    <property type="entry name" value="Soluble_ligand-bd"/>
</dbReference>
<sequence length="241" mass="26117">MERIKEVVEEYLYHILFIMLVIIGLLIGGLIITNNHPRNVSGSLPSSSVTKSDLMKTKPSVKSSSSTPAAKETEQLYVDVKGAVKRPGVYQVTKNMRTQDAVNLAGGFTKSADKKQINLAGKLADQQVIYVPLKGEIQGNALKQGITPQEPQNASESTNVSSETSSDSSSFSVTNSSSGKINLNTADKNKLQELTGIGEKKAEQIIAYRESTGQFKQIEDLKNVSGFGDKTFENLKDSICV</sequence>
<dbReference type="GO" id="GO:0003677">
    <property type="term" value="F:DNA binding"/>
    <property type="evidence" value="ECO:0007669"/>
    <property type="project" value="InterPro"/>
</dbReference>
<feature type="compositionally biased region" description="Low complexity" evidence="1">
    <location>
        <begin position="57"/>
        <end position="69"/>
    </location>
</feature>
<feature type="transmembrane region" description="Helical" evidence="2">
    <location>
        <begin position="12"/>
        <end position="32"/>
    </location>
</feature>
<dbReference type="Pfam" id="PF12836">
    <property type="entry name" value="HHH_3"/>
    <property type="match status" value="1"/>
</dbReference>
<dbReference type="PANTHER" id="PTHR21180:SF32">
    <property type="entry name" value="ENDONUCLEASE_EXONUCLEASE_PHOSPHATASE FAMILY DOMAIN-CONTAINING PROTEIN 1"/>
    <property type="match status" value="1"/>
</dbReference>
<feature type="region of interest" description="Disordered" evidence="1">
    <location>
        <begin position="41"/>
        <end position="69"/>
    </location>
</feature>
<dbReference type="NCBIfam" id="TIGR00426">
    <property type="entry name" value="competence protein ComEA helix-hairpin-helix repeat region"/>
    <property type="match status" value="1"/>
</dbReference>
<comment type="caution">
    <text evidence="4">The sequence shown here is derived from an EMBL/GenBank/DDBJ whole genome shotgun (WGS) entry which is preliminary data.</text>
</comment>
<dbReference type="InterPro" id="IPR051675">
    <property type="entry name" value="Endo/Exo/Phosphatase_dom_1"/>
</dbReference>
<dbReference type="PANTHER" id="PTHR21180">
    <property type="entry name" value="ENDONUCLEASE/EXONUCLEASE/PHOSPHATASE FAMILY DOMAIN-CONTAINING PROTEIN 1"/>
    <property type="match status" value="1"/>
</dbReference>
<dbReference type="EMBL" id="AYZR01000007">
    <property type="protein sequence ID" value="KRM94042.1"/>
    <property type="molecule type" value="Genomic_DNA"/>
</dbReference>
<dbReference type="SMART" id="SM00278">
    <property type="entry name" value="HhH1"/>
    <property type="match status" value="2"/>
</dbReference>
<keyword evidence="5" id="KW-1185">Reference proteome</keyword>
<dbReference type="Proteomes" id="UP000051256">
    <property type="component" value="Unassembled WGS sequence"/>
</dbReference>
<keyword evidence="2" id="KW-0472">Membrane</keyword>
<dbReference type="STRING" id="1423802.FC56_GL000022"/>
<dbReference type="PATRIC" id="fig|1423802.4.peg.23"/>
<dbReference type="SUPFAM" id="SSF47781">
    <property type="entry name" value="RuvA domain 2-like"/>
    <property type="match status" value="1"/>
</dbReference>
<dbReference type="Gene3D" id="1.10.150.280">
    <property type="entry name" value="AF1531-like domain"/>
    <property type="match status" value="1"/>
</dbReference>
<keyword evidence="2" id="KW-1133">Transmembrane helix</keyword>
<dbReference type="Pfam" id="PF10531">
    <property type="entry name" value="SLBB"/>
    <property type="match status" value="1"/>
</dbReference>
<evidence type="ECO:0000259" key="3">
    <source>
        <dbReference type="SMART" id="SM00278"/>
    </source>
</evidence>
<dbReference type="GO" id="GO:0015627">
    <property type="term" value="C:type II protein secretion system complex"/>
    <property type="evidence" value="ECO:0007669"/>
    <property type="project" value="TreeGrafter"/>
</dbReference>
<feature type="region of interest" description="Disordered" evidence="1">
    <location>
        <begin position="144"/>
        <end position="183"/>
    </location>
</feature>